<proteinExistence type="predicted"/>
<evidence type="ECO:0000313" key="3">
    <source>
        <dbReference type="Proteomes" id="UP000516361"/>
    </source>
</evidence>
<keyword evidence="1" id="KW-0472">Membrane</keyword>
<dbReference type="EMBL" id="AP018712">
    <property type="protein sequence ID" value="BBE31651.1"/>
    <property type="molecule type" value="Genomic_DNA"/>
</dbReference>
<keyword evidence="1" id="KW-0812">Transmembrane</keyword>
<accession>A0A7G1G5H0</accession>
<gene>
    <name evidence="2" type="ORF">OSSY52_17920</name>
</gene>
<feature type="transmembrane region" description="Helical" evidence="1">
    <location>
        <begin position="6"/>
        <end position="28"/>
    </location>
</feature>
<evidence type="ECO:0000256" key="1">
    <source>
        <dbReference type="SAM" id="Phobius"/>
    </source>
</evidence>
<evidence type="ECO:0000313" key="2">
    <source>
        <dbReference type="EMBL" id="BBE31651.1"/>
    </source>
</evidence>
<sequence length="92" mass="10865">MKVIFNSIVAIIIFILSLSSLFFTNEILKFLSYKKSIYQKSLNHINELERIQGLSLDSFLKQEKIKRTITTKSATLYIFEKYGYELLYVKED</sequence>
<name>A0A7G1G5H0_9BACT</name>
<dbReference type="KEGG" id="ocy:OSSY52_17920"/>
<dbReference type="RefSeq" id="WP_190614329.1">
    <property type="nucleotide sequence ID" value="NZ_AP018712.1"/>
</dbReference>
<keyword evidence="3" id="KW-1185">Reference proteome</keyword>
<organism evidence="2 3">
    <name type="scientific">Tepiditoga spiralis</name>
    <dbReference type="NCBI Taxonomy" id="2108365"/>
    <lineage>
        <taxon>Bacteria</taxon>
        <taxon>Thermotogati</taxon>
        <taxon>Thermotogota</taxon>
        <taxon>Thermotogae</taxon>
        <taxon>Petrotogales</taxon>
        <taxon>Petrotogaceae</taxon>
        <taxon>Tepiditoga</taxon>
    </lineage>
</organism>
<protein>
    <submittedName>
        <fullName evidence="2">Uncharacterized protein</fullName>
    </submittedName>
</protein>
<reference evidence="2 3" key="1">
    <citation type="submission" date="2018-06" db="EMBL/GenBank/DDBJ databases">
        <title>Genome sequencing of Oceanotoga sp. sy52.</title>
        <authorList>
            <person name="Mori K."/>
        </authorList>
    </citation>
    <scope>NUCLEOTIDE SEQUENCE [LARGE SCALE GENOMIC DNA]</scope>
    <source>
        <strain evidence="3">sy52</strain>
    </source>
</reference>
<dbReference type="AlphaFoldDB" id="A0A7G1G5H0"/>
<dbReference type="Proteomes" id="UP000516361">
    <property type="component" value="Chromosome"/>
</dbReference>
<keyword evidence="1" id="KW-1133">Transmembrane helix</keyword>
<dbReference type="InParanoid" id="A0A7G1G5H0"/>